<accession>A0AAV3ZFE0</accession>
<dbReference type="Gene3D" id="3.10.100.10">
    <property type="entry name" value="Mannose-Binding Protein A, subunit A"/>
    <property type="match status" value="1"/>
</dbReference>
<evidence type="ECO:0000313" key="6">
    <source>
        <dbReference type="EMBL" id="GFN94324.1"/>
    </source>
</evidence>
<sequence>MNDRCKQLGGYLLQTDTPMESYFIRKLLMRLGHGPFFTGINDVASEGRFYTYNDKKPARYITWRWFQPDNWWNEDCVEIWRTGFNDRHCGTRGRYICEVPS</sequence>
<evidence type="ECO:0000259" key="5">
    <source>
        <dbReference type="PROSITE" id="PS50041"/>
    </source>
</evidence>
<feature type="domain" description="C-type lectin" evidence="5">
    <location>
        <begin position="1"/>
        <end position="98"/>
    </location>
</feature>
<comment type="subcellular location">
    <subcellularLocation>
        <location evidence="1">Secreted</location>
    </subcellularLocation>
</comment>
<keyword evidence="4" id="KW-0430">Lectin</keyword>
<evidence type="ECO:0000256" key="3">
    <source>
        <dbReference type="ARBA" id="ARBA00022729"/>
    </source>
</evidence>
<evidence type="ECO:0000256" key="1">
    <source>
        <dbReference type="ARBA" id="ARBA00004613"/>
    </source>
</evidence>
<organism evidence="6 7">
    <name type="scientific">Plakobranchus ocellatus</name>
    <dbReference type="NCBI Taxonomy" id="259542"/>
    <lineage>
        <taxon>Eukaryota</taxon>
        <taxon>Metazoa</taxon>
        <taxon>Spiralia</taxon>
        <taxon>Lophotrochozoa</taxon>
        <taxon>Mollusca</taxon>
        <taxon>Gastropoda</taxon>
        <taxon>Heterobranchia</taxon>
        <taxon>Euthyneura</taxon>
        <taxon>Panpulmonata</taxon>
        <taxon>Sacoglossa</taxon>
        <taxon>Placobranchoidea</taxon>
        <taxon>Plakobranchidae</taxon>
        <taxon>Plakobranchus</taxon>
    </lineage>
</organism>
<dbReference type="PANTHER" id="PTHR22799">
    <property type="entry name" value="TETRANECTIN-RELATED"/>
    <property type="match status" value="1"/>
</dbReference>
<dbReference type="Proteomes" id="UP000735302">
    <property type="component" value="Unassembled WGS sequence"/>
</dbReference>
<dbReference type="Pfam" id="PF00059">
    <property type="entry name" value="Lectin_C"/>
    <property type="match status" value="1"/>
</dbReference>
<evidence type="ECO:0000256" key="4">
    <source>
        <dbReference type="ARBA" id="ARBA00022734"/>
    </source>
</evidence>
<dbReference type="EMBL" id="BLXT01002434">
    <property type="protein sequence ID" value="GFN94324.1"/>
    <property type="molecule type" value="Genomic_DNA"/>
</dbReference>
<dbReference type="PANTHER" id="PTHR22799:SF1">
    <property type="entry name" value="C-TYPE LECTIN DOMAIN FAMILY 11 MEMBER A"/>
    <property type="match status" value="1"/>
</dbReference>
<keyword evidence="3" id="KW-0732">Signal</keyword>
<keyword evidence="7" id="KW-1185">Reference proteome</keyword>
<dbReference type="GO" id="GO:0030246">
    <property type="term" value="F:carbohydrate binding"/>
    <property type="evidence" value="ECO:0007669"/>
    <property type="project" value="UniProtKB-KW"/>
</dbReference>
<dbReference type="InterPro" id="IPR016186">
    <property type="entry name" value="C-type_lectin-like/link_sf"/>
</dbReference>
<dbReference type="CDD" id="cd00037">
    <property type="entry name" value="CLECT"/>
    <property type="match status" value="1"/>
</dbReference>
<proteinExistence type="predicted"/>
<dbReference type="InterPro" id="IPR016187">
    <property type="entry name" value="CTDL_fold"/>
</dbReference>
<protein>
    <submittedName>
        <fullName evidence="6">Pulmonary surfactant-associated protein d</fullName>
    </submittedName>
</protein>
<keyword evidence="2" id="KW-0964">Secreted</keyword>
<reference evidence="6 7" key="1">
    <citation type="journal article" date="2021" name="Elife">
        <title>Chloroplast acquisition without the gene transfer in kleptoplastic sea slugs, Plakobranchus ocellatus.</title>
        <authorList>
            <person name="Maeda T."/>
            <person name="Takahashi S."/>
            <person name="Yoshida T."/>
            <person name="Shimamura S."/>
            <person name="Takaki Y."/>
            <person name="Nagai Y."/>
            <person name="Toyoda A."/>
            <person name="Suzuki Y."/>
            <person name="Arimoto A."/>
            <person name="Ishii H."/>
            <person name="Satoh N."/>
            <person name="Nishiyama T."/>
            <person name="Hasebe M."/>
            <person name="Maruyama T."/>
            <person name="Minagawa J."/>
            <person name="Obokata J."/>
            <person name="Shigenobu S."/>
        </authorList>
    </citation>
    <scope>NUCLEOTIDE SEQUENCE [LARGE SCALE GENOMIC DNA]</scope>
</reference>
<dbReference type="GO" id="GO:0008083">
    <property type="term" value="F:growth factor activity"/>
    <property type="evidence" value="ECO:0007669"/>
    <property type="project" value="TreeGrafter"/>
</dbReference>
<comment type="caution">
    <text evidence="6">The sequence shown here is derived from an EMBL/GenBank/DDBJ whole genome shotgun (WGS) entry which is preliminary data.</text>
</comment>
<dbReference type="SUPFAM" id="SSF56436">
    <property type="entry name" value="C-type lectin-like"/>
    <property type="match status" value="1"/>
</dbReference>
<dbReference type="AlphaFoldDB" id="A0AAV3ZFE0"/>
<dbReference type="GO" id="GO:0005615">
    <property type="term" value="C:extracellular space"/>
    <property type="evidence" value="ECO:0007669"/>
    <property type="project" value="TreeGrafter"/>
</dbReference>
<name>A0AAV3ZFE0_9GAST</name>
<gene>
    <name evidence="6" type="ORF">PoB_002083000</name>
</gene>
<evidence type="ECO:0000256" key="2">
    <source>
        <dbReference type="ARBA" id="ARBA00022525"/>
    </source>
</evidence>
<dbReference type="InterPro" id="IPR051663">
    <property type="entry name" value="CLec_Tetranectin-domain"/>
</dbReference>
<dbReference type="InterPro" id="IPR001304">
    <property type="entry name" value="C-type_lectin-like"/>
</dbReference>
<dbReference type="PROSITE" id="PS50041">
    <property type="entry name" value="C_TYPE_LECTIN_2"/>
    <property type="match status" value="1"/>
</dbReference>
<evidence type="ECO:0000313" key="7">
    <source>
        <dbReference type="Proteomes" id="UP000735302"/>
    </source>
</evidence>